<reference evidence="3" key="2">
    <citation type="submission" date="2022-12" db="EMBL/GenBank/DDBJ databases">
        <authorList>
            <person name="Sun Q."/>
            <person name="Kim S."/>
        </authorList>
    </citation>
    <scope>NUCLEOTIDE SEQUENCE</scope>
    <source>
        <strain evidence="3">KCTC 12343</strain>
    </source>
</reference>
<proteinExistence type="predicted"/>
<accession>A0AA87XXH6</accession>
<protein>
    <recommendedName>
        <fullName evidence="2">Ice-binding protein C-terminal domain-containing protein</fullName>
    </recommendedName>
</protein>
<keyword evidence="1" id="KW-0732">Signal</keyword>
<feature type="domain" description="Ice-binding protein C-terminal" evidence="2">
    <location>
        <begin position="260"/>
        <end position="284"/>
    </location>
</feature>
<dbReference type="Pfam" id="PF07589">
    <property type="entry name" value="PEP-CTERM"/>
    <property type="match status" value="1"/>
</dbReference>
<dbReference type="NCBIfam" id="TIGR02595">
    <property type="entry name" value="PEP_CTERM"/>
    <property type="match status" value="1"/>
</dbReference>
<reference evidence="3" key="1">
    <citation type="journal article" date="2014" name="Int. J. Syst. Evol. Microbiol.">
        <title>Complete genome sequence of Corynebacterium casei LMG S-19264T (=DSM 44701T), isolated from a smear-ripened cheese.</title>
        <authorList>
            <consortium name="US DOE Joint Genome Institute (JGI-PGF)"/>
            <person name="Walter F."/>
            <person name="Albersmeier A."/>
            <person name="Kalinowski J."/>
            <person name="Ruckert C."/>
        </authorList>
    </citation>
    <scope>NUCLEOTIDE SEQUENCE</scope>
    <source>
        <strain evidence="3">KCTC 12343</strain>
    </source>
</reference>
<dbReference type="Proteomes" id="UP000628442">
    <property type="component" value="Unassembled WGS sequence"/>
</dbReference>
<evidence type="ECO:0000313" key="4">
    <source>
        <dbReference type="Proteomes" id="UP000628442"/>
    </source>
</evidence>
<feature type="signal peptide" evidence="1">
    <location>
        <begin position="1"/>
        <end position="23"/>
    </location>
</feature>
<evidence type="ECO:0000256" key="1">
    <source>
        <dbReference type="SAM" id="SignalP"/>
    </source>
</evidence>
<dbReference type="RefSeq" id="WP_229420653.1">
    <property type="nucleotide sequence ID" value="NZ_BMWV01000006.1"/>
</dbReference>
<organism evidence="3 4">
    <name type="scientific">Pseudoduganella albidiflava</name>
    <dbReference type="NCBI Taxonomy" id="321983"/>
    <lineage>
        <taxon>Bacteria</taxon>
        <taxon>Pseudomonadati</taxon>
        <taxon>Pseudomonadota</taxon>
        <taxon>Betaproteobacteria</taxon>
        <taxon>Burkholderiales</taxon>
        <taxon>Oxalobacteraceae</taxon>
        <taxon>Telluria group</taxon>
        <taxon>Pseudoduganella</taxon>
    </lineage>
</organism>
<dbReference type="AlphaFoldDB" id="A0AA87XXH6"/>
<sequence length="286" mass="29633">MKRFVMHTLALACMAAAAGPALADASSSAAFGNLVITLTDLDTGDGIAPSLTFNLNGPSFIDSRAEGFGEVSESYQFQNYAPQQGGLFTGETHSAWSSSVGSIMTANNVAGFTWMSAEGAAHSALDAYGTYRAASIGATPENTFTLSANTAVTFSVTADMHARTSMGYNLEADMAEYATSHALLNVGGMVNGTFVTDAQERYIDAGFDVLDDNTVVGVSNSWDGVLSASFANTGGAETSGFLQTFVIVEGYSSVWDGVTPVPEPGTYAMLLGGLALLGVAARRRKA</sequence>
<dbReference type="EMBL" id="BMWV01000006">
    <property type="protein sequence ID" value="GGY46485.1"/>
    <property type="molecule type" value="Genomic_DNA"/>
</dbReference>
<evidence type="ECO:0000259" key="2">
    <source>
        <dbReference type="Pfam" id="PF07589"/>
    </source>
</evidence>
<dbReference type="InterPro" id="IPR013424">
    <property type="entry name" value="Ice-binding_C"/>
</dbReference>
<feature type="chain" id="PRO_5041714730" description="Ice-binding protein C-terminal domain-containing protein" evidence="1">
    <location>
        <begin position="24"/>
        <end position="286"/>
    </location>
</feature>
<evidence type="ECO:0000313" key="3">
    <source>
        <dbReference type="EMBL" id="GGY46485.1"/>
    </source>
</evidence>
<comment type="caution">
    <text evidence="3">The sequence shown here is derived from an EMBL/GenBank/DDBJ whole genome shotgun (WGS) entry which is preliminary data.</text>
</comment>
<gene>
    <name evidence="3" type="ORF">GCM10007387_30780</name>
</gene>
<name>A0AA87XXH6_9BURK</name>